<reference evidence="2 3" key="1">
    <citation type="journal article" date="2019" name="Commun. Biol.">
        <title>The bagworm genome reveals a unique fibroin gene that provides high tensile strength.</title>
        <authorList>
            <person name="Kono N."/>
            <person name="Nakamura H."/>
            <person name="Ohtoshi R."/>
            <person name="Tomita M."/>
            <person name="Numata K."/>
            <person name="Arakawa K."/>
        </authorList>
    </citation>
    <scope>NUCLEOTIDE SEQUENCE [LARGE SCALE GENOMIC DNA]</scope>
</reference>
<sequence length="260" mass="30350">MGPIDVMPPNVEDEIQVSRNLNEITRKTKDNIVNVGHELKAEELAWYFCFLMGRMVLVSKGLSKSRHWTTISLEFWEVTQDFNKIVNQEGAVEDVHLYLKNLRGSAAYWRSALNELLAQIRCLGAPTYFVTFSSNDLHWLDQRKALLIADGRPDVDPSTLDIYETQQLIEKYPVILSRHFMIRVNALMRFIQNNDEVFGGKVKDFWWRIEFQNRGSPHLHMVVWIENHPAFDTEEGILLLDRNCWCKILQKKKIQNSSSL</sequence>
<keyword evidence="3" id="KW-1185">Reference proteome</keyword>
<dbReference type="STRING" id="151549.A0A4C1Z1R4"/>
<feature type="domain" description="Helitron helicase-like" evidence="1">
    <location>
        <begin position="89"/>
        <end position="223"/>
    </location>
</feature>
<dbReference type="OrthoDB" id="416437at2759"/>
<name>A0A4C1Z1R4_EUMVA</name>
<evidence type="ECO:0000313" key="3">
    <source>
        <dbReference type="Proteomes" id="UP000299102"/>
    </source>
</evidence>
<dbReference type="EMBL" id="BGZK01001467">
    <property type="protein sequence ID" value="GBP80547.1"/>
    <property type="molecule type" value="Genomic_DNA"/>
</dbReference>
<accession>A0A4C1Z1R4</accession>
<dbReference type="AlphaFoldDB" id="A0A4C1Z1R4"/>
<evidence type="ECO:0000313" key="2">
    <source>
        <dbReference type="EMBL" id="GBP80547.1"/>
    </source>
</evidence>
<organism evidence="2 3">
    <name type="scientific">Eumeta variegata</name>
    <name type="common">Bagworm moth</name>
    <name type="synonym">Eumeta japonica</name>
    <dbReference type="NCBI Taxonomy" id="151549"/>
    <lineage>
        <taxon>Eukaryota</taxon>
        <taxon>Metazoa</taxon>
        <taxon>Ecdysozoa</taxon>
        <taxon>Arthropoda</taxon>
        <taxon>Hexapoda</taxon>
        <taxon>Insecta</taxon>
        <taxon>Pterygota</taxon>
        <taxon>Neoptera</taxon>
        <taxon>Endopterygota</taxon>
        <taxon>Lepidoptera</taxon>
        <taxon>Glossata</taxon>
        <taxon>Ditrysia</taxon>
        <taxon>Tineoidea</taxon>
        <taxon>Psychidae</taxon>
        <taxon>Oiketicinae</taxon>
        <taxon>Eumeta</taxon>
    </lineage>
</organism>
<gene>
    <name evidence="2" type="ORF">EVAR_39417_1</name>
</gene>
<evidence type="ECO:0000259" key="1">
    <source>
        <dbReference type="Pfam" id="PF14214"/>
    </source>
</evidence>
<dbReference type="Pfam" id="PF14214">
    <property type="entry name" value="Helitron_like_N"/>
    <property type="match status" value="1"/>
</dbReference>
<protein>
    <recommendedName>
        <fullName evidence="1">Helitron helicase-like domain-containing protein</fullName>
    </recommendedName>
</protein>
<comment type="caution">
    <text evidence="2">The sequence shown here is derived from an EMBL/GenBank/DDBJ whole genome shotgun (WGS) entry which is preliminary data.</text>
</comment>
<dbReference type="Proteomes" id="UP000299102">
    <property type="component" value="Unassembled WGS sequence"/>
</dbReference>
<dbReference type="InterPro" id="IPR025476">
    <property type="entry name" value="Helitron_helicase-like"/>
</dbReference>
<proteinExistence type="predicted"/>